<organism evidence="1">
    <name type="scientific">Porphyromonas phage phage008a_KCOM2797</name>
    <dbReference type="NCBI Taxonomy" id="3154099"/>
    <lineage>
        <taxon>Viruses</taxon>
    </lineage>
</organism>
<protein>
    <submittedName>
        <fullName evidence="1">Uncharacterized protein</fullName>
    </submittedName>
</protein>
<accession>A0AAT9J821</accession>
<name>A0AAT9J821_9VIRU</name>
<evidence type="ECO:0000313" key="1">
    <source>
        <dbReference type="EMBL" id="DBA54972.1"/>
    </source>
</evidence>
<reference evidence="1" key="2">
    <citation type="submission" date="2024-05" db="EMBL/GenBank/DDBJ databases">
        <authorList>
            <person name="Matrishin C.B."/>
            <person name="Kauffman K.M."/>
        </authorList>
    </citation>
    <scope>NUCLEOTIDE SEQUENCE</scope>
</reference>
<reference evidence="1" key="1">
    <citation type="journal article" date="2023" name="Microbiome">
        <title>Phages are unrecognized players in the ecology of the oral pathogen Porphyromonas gingivalis.</title>
        <authorList>
            <person name="Matrishin C.B."/>
            <person name="Haase E.M."/>
            <person name="Dewhirst F.E."/>
            <person name="Mark Welch J.L."/>
            <person name="Miranda-Sanchez F."/>
            <person name="Chen T."/>
            <person name="MacFarland D.C."/>
            <person name="Kauffman K.M."/>
        </authorList>
    </citation>
    <scope>NUCLEOTIDE SEQUENCE</scope>
</reference>
<proteinExistence type="predicted"/>
<dbReference type="EMBL" id="BK068090">
    <property type="protein sequence ID" value="DBA54972.1"/>
    <property type="molecule type" value="Genomic_DNA"/>
</dbReference>
<sequence length="75" mass="8916">MNKEQKILWLKKMHTMAWVQTWNDAFDELSGMQTIFCVCGKVASGLHERRCRVFRNKVDDNTVARLHHLIKEDEK</sequence>